<reference evidence="1" key="2">
    <citation type="journal article" date="2020" name="Microorganisms">
        <title>Osmotic Adaptation and Compatible Solute Biosynthesis of Phototrophic Bacteria as Revealed from Genome Analyses.</title>
        <authorList>
            <person name="Imhoff J.F."/>
            <person name="Rahn T."/>
            <person name="Kunzel S."/>
            <person name="Keller A."/>
            <person name="Neulinger S.C."/>
        </authorList>
    </citation>
    <scope>NUCLEOTIDE SEQUENCE</scope>
    <source>
        <strain evidence="1">IM 151</strain>
    </source>
</reference>
<dbReference type="EMBL" id="NRRU01000178">
    <property type="protein sequence ID" value="MBK1715921.1"/>
    <property type="molecule type" value="Genomic_DNA"/>
</dbReference>
<name>A0ABS1E3E2_RUBGE</name>
<accession>A0ABS1E3E2</accession>
<protein>
    <submittedName>
        <fullName evidence="1">Uncharacterized protein</fullName>
    </submittedName>
</protein>
<evidence type="ECO:0000313" key="2">
    <source>
        <dbReference type="Proteomes" id="UP001041814"/>
    </source>
</evidence>
<organism evidence="1 2">
    <name type="scientific">Rubrivivax gelatinosus</name>
    <name type="common">Rhodocyclus gelatinosus</name>
    <name type="synonym">Rhodopseudomonas gelatinosa</name>
    <dbReference type="NCBI Taxonomy" id="28068"/>
    <lineage>
        <taxon>Bacteria</taxon>
        <taxon>Pseudomonadati</taxon>
        <taxon>Pseudomonadota</taxon>
        <taxon>Betaproteobacteria</taxon>
        <taxon>Burkholderiales</taxon>
        <taxon>Sphaerotilaceae</taxon>
        <taxon>Rubrivivax</taxon>
    </lineage>
</organism>
<dbReference type="Proteomes" id="UP001041814">
    <property type="component" value="Unassembled WGS sequence"/>
</dbReference>
<evidence type="ECO:0000313" key="1">
    <source>
        <dbReference type="EMBL" id="MBK1715921.1"/>
    </source>
</evidence>
<sequence>MCRLLTPIKQVAAGSGACRPGLTALGGRFGPGIAGLSTLSATSFIAVSAMVHGGFAGGGRCRHTPHNNWRIPR</sequence>
<gene>
    <name evidence="1" type="ORF">CKO43_24545</name>
</gene>
<comment type="caution">
    <text evidence="1">The sequence shown here is derived from an EMBL/GenBank/DDBJ whole genome shotgun (WGS) entry which is preliminary data.</text>
</comment>
<keyword evidence="2" id="KW-1185">Reference proteome</keyword>
<reference evidence="1" key="1">
    <citation type="submission" date="2017-08" db="EMBL/GenBank/DDBJ databases">
        <authorList>
            <person name="Imhoff J.F."/>
            <person name="Rahn T."/>
            <person name="Kuenzel S."/>
            <person name="Neulinger S.C."/>
        </authorList>
    </citation>
    <scope>NUCLEOTIDE SEQUENCE</scope>
    <source>
        <strain evidence="1">IM 151</strain>
    </source>
</reference>
<proteinExistence type="predicted"/>